<evidence type="ECO:0000313" key="1">
    <source>
        <dbReference type="EMBL" id="SEJ98360.1"/>
    </source>
</evidence>
<dbReference type="SUPFAM" id="SSF75304">
    <property type="entry name" value="Amidase signature (AS) enzymes"/>
    <property type="match status" value="1"/>
</dbReference>
<dbReference type="EMBL" id="FNZM01000012">
    <property type="protein sequence ID" value="SEJ98360.1"/>
    <property type="molecule type" value="Genomic_DNA"/>
</dbReference>
<comment type="caution">
    <text evidence="1">The sequence shown here is derived from an EMBL/GenBank/DDBJ whole genome shotgun (WGS) entry which is preliminary data.</text>
</comment>
<sequence length="66" mass="6760">MWDAQLTLRALPAVGLPGLVVSTGMVNDVPVGVQIVAGHYREDLCLLAGKAIEARGAPPSPIDPAA</sequence>
<dbReference type="AlphaFoldDB" id="A0AAQ1JVM4"/>
<evidence type="ECO:0000313" key="2">
    <source>
        <dbReference type="Proteomes" id="UP000183529"/>
    </source>
</evidence>
<dbReference type="Proteomes" id="UP000183529">
    <property type="component" value="Unassembled WGS sequence"/>
</dbReference>
<dbReference type="InterPro" id="IPR036928">
    <property type="entry name" value="AS_sf"/>
</dbReference>
<reference evidence="1 2" key="1">
    <citation type="submission" date="2016-10" db="EMBL/GenBank/DDBJ databases">
        <authorList>
            <person name="Varghese N."/>
            <person name="Submissions S."/>
        </authorList>
    </citation>
    <scope>NUCLEOTIDE SEQUENCE [LARGE SCALE GENOMIC DNA]</scope>
    <source>
        <strain evidence="1 2">LMG 22274</strain>
    </source>
</reference>
<proteinExistence type="predicted"/>
<accession>A0AAQ1JVM4</accession>
<organism evidence="1 2">
    <name type="scientific">Paraburkholderia tropica</name>
    <dbReference type="NCBI Taxonomy" id="92647"/>
    <lineage>
        <taxon>Bacteria</taxon>
        <taxon>Pseudomonadati</taxon>
        <taxon>Pseudomonadota</taxon>
        <taxon>Betaproteobacteria</taxon>
        <taxon>Burkholderiales</taxon>
        <taxon>Burkholderiaceae</taxon>
        <taxon>Paraburkholderia</taxon>
    </lineage>
</organism>
<name>A0AAQ1JVM4_9BURK</name>
<dbReference type="Gene3D" id="3.90.1300.10">
    <property type="entry name" value="Amidase signature (AS) domain"/>
    <property type="match status" value="1"/>
</dbReference>
<gene>
    <name evidence="1" type="ORF">SAMN05216550_11256</name>
</gene>
<protein>
    <submittedName>
        <fullName evidence="1">Amidase</fullName>
    </submittedName>
</protein>